<dbReference type="KEGG" id="pfer:IRI77_07310"/>
<organism evidence="2 3">
    <name type="scientific">Paludibaculum fermentans</name>
    <dbReference type="NCBI Taxonomy" id="1473598"/>
    <lineage>
        <taxon>Bacteria</taxon>
        <taxon>Pseudomonadati</taxon>
        <taxon>Acidobacteriota</taxon>
        <taxon>Terriglobia</taxon>
        <taxon>Bryobacterales</taxon>
        <taxon>Bryobacteraceae</taxon>
        <taxon>Paludibaculum</taxon>
    </lineage>
</organism>
<protein>
    <submittedName>
        <fullName evidence="2">YdcH family protein</fullName>
    </submittedName>
</protein>
<sequence length="78" mass="9404">MEKFSQEELKAYLMQANDEFRALAEKHAEYKRQIDAIEHKSPLTDQDEIEEHRLKKLKLHIKDQMQEIMNRHRATQVA</sequence>
<feature type="coiled-coil region" evidence="1">
    <location>
        <begin position="13"/>
        <end position="40"/>
    </location>
</feature>
<proteinExistence type="predicted"/>
<dbReference type="InterPro" id="IPR038444">
    <property type="entry name" value="DUF465_sf"/>
</dbReference>
<evidence type="ECO:0000256" key="1">
    <source>
        <dbReference type="SAM" id="Coils"/>
    </source>
</evidence>
<dbReference type="Proteomes" id="UP000593892">
    <property type="component" value="Chromosome"/>
</dbReference>
<keyword evidence="3" id="KW-1185">Reference proteome</keyword>
<evidence type="ECO:0000313" key="3">
    <source>
        <dbReference type="Proteomes" id="UP000593892"/>
    </source>
</evidence>
<dbReference type="RefSeq" id="WP_194451413.1">
    <property type="nucleotide sequence ID" value="NZ_CP063849.1"/>
</dbReference>
<dbReference type="Pfam" id="PF04325">
    <property type="entry name" value="DUF465"/>
    <property type="match status" value="1"/>
</dbReference>
<dbReference type="AlphaFoldDB" id="A0A7S7SMR0"/>
<evidence type="ECO:0000313" key="2">
    <source>
        <dbReference type="EMBL" id="QOY89751.1"/>
    </source>
</evidence>
<dbReference type="Gene3D" id="6.10.280.50">
    <property type="match status" value="1"/>
</dbReference>
<name>A0A7S7SMR0_PALFE</name>
<gene>
    <name evidence="2" type="ORF">IRI77_07310</name>
</gene>
<dbReference type="EMBL" id="CP063849">
    <property type="protein sequence ID" value="QOY89751.1"/>
    <property type="molecule type" value="Genomic_DNA"/>
</dbReference>
<accession>A0A7S7SMR0</accession>
<reference evidence="2 3" key="1">
    <citation type="submission" date="2020-10" db="EMBL/GenBank/DDBJ databases">
        <title>Complete genome sequence of Paludibaculum fermentans P105T, a facultatively anaerobic acidobacterium capable of dissimilatory Fe(III) reduction.</title>
        <authorList>
            <person name="Dedysh S.N."/>
            <person name="Beletsky A.V."/>
            <person name="Kulichevskaya I.S."/>
            <person name="Mardanov A.V."/>
            <person name="Ravin N.V."/>
        </authorList>
    </citation>
    <scope>NUCLEOTIDE SEQUENCE [LARGE SCALE GENOMIC DNA]</scope>
    <source>
        <strain evidence="2 3">P105</strain>
    </source>
</reference>
<keyword evidence="1" id="KW-0175">Coiled coil</keyword>
<dbReference type="InterPro" id="IPR007420">
    <property type="entry name" value="DUF465"/>
</dbReference>